<accession>A0A3N4PQD3</accession>
<sequence length="142" mass="16782">MNGAQLWETAIMVPAWTKAPPASLVFFQEPYPLDFKQFWIITHSIHELIFIIAIVTNWRVKQRKFKLLLLFIAHFAIRAWTLLYFAPAIDQFREVPFSGAVDQLLVEKAAGWRNWNYLRVSLFFMLNMLMIPLFKYNSNDRG</sequence>
<reference evidence="2 3" key="1">
    <citation type="submission" date="2018-11" db="EMBL/GenBank/DDBJ databases">
        <title>Chitinophaga lutea sp.nov., isolate from arsenic contaminated soil.</title>
        <authorList>
            <person name="Zong Y."/>
        </authorList>
    </citation>
    <scope>NUCLEOTIDE SEQUENCE [LARGE SCALE GENOMIC DNA]</scope>
    <source>
        <strain evidence="2 3">ZY74</strain>
    </source>
</reference>
<feature type="transmembrane region" description="Helical" evidence="1">
    <location>
        <begin position="117"/>
        <end position="134"/>
    </location>
</feature>
<dbReference type="Proteomes" id="UP000278351">
    <property type="component" value="Unassembled WGS sequence"/>
</dbReference>
<evidence type="ECO:0000313" key="3">
    <source>
        <dbReference type="Proteomes" id="UP000278351"/>
    </source>
</evidence>
<evidence type="ECO:0000313" key="2">
    <source>
        <dbReference type="EMBL" id="RPE08939.1"/>
    </source>
</evidence>
<keyword evidence="1" id="KW-1133">Transmembrane helix</keyword>
<dbReference type="EMBL" id="RPDH01000002">
    <property type="protein sequence ID" value="RPE08939.1"/>
    <property type="molecule type" value="Genomic_DNA"/>
</dbReference>
<keyword evidence="3" id="KW-1185">Reference proteome</keyword>
<gene>
    <name evidence="2" type="ORF">EGT74_18140</name>
</gene>
<feature type="transmembrane region" description="Helical" evidence="1">
    <location>
        <begin position="37"/>
        <end position="55"/>
    </location>
</feature>
<proteinExistence type="predicted"/>
<feature type="transmembrane region" description="Helical" evidence="1">
    <location>
        <begin position="67"/>
        <end position="86"/>
    </location>
</feature>
<comment type="caution">
    <text evidence="2">The sequence shown here is derived from an EMBL/GenBank/DDBJ whole genome shotgun (WGS) entry which is preliminary data.</text>
</comment>
<organism evidence="2 3">
    <name type="scientific">Chitinophaga lutea</name>
    <dbReference type="NCBI Taxonomy" id="2488634"/>
    <lineage>
        <taxon>Bacteria</taxon>
        <taxon>Pseudomonadati</taxon>
        <taxon>Bacteroidota</taxon>
        <taxon>Chitinophagia</taxon>
        <taxon>Chitinophagales</taxon>
        <taxon>Chitinophagaceae</taxon>
        <taxon>Chitinophaga</taxon>
    </lineage>
</organism>
<keyword evidence="1" id="KW-0472">Membrane</keyword>
<protein>
    <submittedName>
        <fullName evidence="2">Transposase</fullName>
    </submittedName>
</protein>
<keyword evidence="1" id="KW-0812">Transmembrane</keyword>
<dbReference type="AlphaFoldDB" id="A0A3N4PQD3"/>
<name>A0A3N4PQD3_9BACT</name>
<evidence type="ECO:0000256" key="1">
    <source>
        <dbReference type="SAM" id="Phobius"/>
    </source>
</evidence>